<keyword evidence="10 14" id="KW-0408">Iron</keyword>
<comment type="cofactor">
    <cofactor evidence="14">
        <name>[4Fe-4S] cluster</name>
        <dbReference type="ChEBI" id="CHEBI:49883"/>
    </cofactor>
    <text evidence="14">Binds 1 [4Fe-4S] cluster.</text>
</comment>
<dbReference type="Pfam" id="PF00730">
    <property type="entry name" value="HhH-GPD"/>
    <property type="match status" value="1"/>
</dbReference>
<dbReference type="InterPro" id="IPR044298">
    <property type="entry name" value="MIG/MutY"/>
</dbReference>
<feature type="domain" description="HhH-GPD" evidence="15">
    <location>
        <begin position="40"/>
        <end position="191"/>
    </location>
</feature>
<evidence type="ECO:0000256" key="14">
    <source>
        <dbReference type="RuleBase" id="RU365096"/>
    </source>
</evidence>
<dbReference type="CDD" id="cd00056">
    <property type="entry name" value="ENDO3c"/>
    <property type="match status" value="1"/>
</dbReference>
<dbReference type="InterPro" id="IPR000445">
    <property type="entry name" value="HhH_motif"/>
</dbReference>
<dbReference type="Proteomes" id="UP000823904">
    <property type="component" value="Unassembled WGS sequence"/>
</dbReference>
<reference evidence="16" key="2">
    <citation type="submission" date="2021-04" db="EMBL/GenBank/DDBJ databases">
        <authorList>
            <person name="Gilroy R."/>
        </authorList>
    </citation>
    <scope>NUCLEOTIDE SEQUENCE</scope>
    <source>
        <strain evidence="16">ChiSjej3B21-8574</strain>
    </source>
</reference>
<dbReference type="SUPFAM" id="SSF48150">
    <property type="entry name" value="DNA-glycosylase"/>
    <property type="match status" value="1"/>
</dbReference>
<dbReference type="Pfam" id="PF14815">
    <property type="entry name" value="NUDIX_4"/>
    <property type="match status" value="1"/>
</dbReference>
<sequence length="347" mass="40474">MNKERYDLTGSLLHWYDYNKRILPWRENKDPYRIWVSEIMLQQTRVEAVKPYFDRFMEAFPQVSDLAQADDERLMKLWEGLGYYNRARNLKAAAQKVMEEYDGEIPADYDALLSLNGIGAYTAGAIGSIAFDLQVPAVDGNVMRVLARLWGDDSDILKEKTKRKMGERIRRYIPKERPGDFNQALIELGAIVCIPNGKPLCDQCPWDTVCRAYKEDKTDLLPVRKPKKARRIEHKTIFLLETQDKVALHKRAERGLLAGLWEFPNIPGKLDLEDQKEQLRKWKIEENGIEPAGKGKHIFSHVEWHMEGVRIFLEHPVSIEDFQWVRKKDVENVYALPSAFEIFRKLL</sequence>
<dbReference type="AlphaFoldDB" id="A0A9D2T962"/>
<dbReference type="Gene3D" id="3.90.79.10">
    <property type="entry name" value="Nucleoside Triphosphate Pyrophosphohydrolase"/>
    <property type="match status" value="1"/>
</dbReference>
<gene>
    <name evidence="16" type="primary">mutY</name>
    <name evidence="16" type="ORF">H9754_14130</name>
</gene>
<dbReference type="InterPro" id="IPR029119">
    <property type="entry name" value="MutY_C"/>
</dbReference>
<dbReference type="NCBIfam" id="TIGR01084">
    <property type="entry name" value="mutY"/>
    <property type="match status" value="1"/>
</dbReference>
<name>A0A9D2T962_9FIRM</name>
<evidence type="ECO:0000256" key="3">
    <source>
        <dbReference type="ARBA" id="ARBA00008343"/>
    </source>
</evidence>
<dbReference type="GO" id="GO:0000701">
    <property type="term" value="F:purine-specific mismatch base pair DNA N-glycosylase activity"/>
    <property type="evidence" value="ECO:0007669"/>
    <property type="project" value="UniProtKB-EC"/>
</dbReference>
<dbReference type="FunFam" id="1.10.340.30:FF:000002">
    <property type="entry name" value="Adenine DNA glycosylase"/>
    <property type="match status" value="1"/>
</dbReference>
<evidence type="ECO:0000256" key="4">
    <source>
        <dbReference type="ARBA" id="ARBA00012045"/>
    </source>
</evidence>
<evidence type="ECO:0000256" key="9">
    <source>
        <dbReference type="ARBA" id="ARBA00022801"/>
    </source>
</evidence>
<evidence type="ECO:0000259" key="15">
    <source>
        <dbReference type="SMART" id="SM00478"/>
    </source>
</evidence>
<dbReference type="GO" id="GO:0035485">
    <property type="term" value="F:adenine/guanine mispair binding"/>
    <property type="evidence" value="ECO:0007669"/>
    <property type="project" value="TreeGrafter"/>
</dbReference>
<evidence type="ECO:0000313" key="16">
    <source>
        <dbReference type="EMBL" id="HJC51688.1"/>
    </source>
</evidence>
<dbReference type="EC" id="3.2.2.31" evidence="4 14"/>
<organism evidence="16 17">
    <name type="scientific">Candidatus Anaerostipes avistercoris</name>
    <dbReference type="NCBI Taxonomy" id="2838462"/>
    <lineage>
        <taxon>Bacteria</taxon>
        <taxon>Bacillati</taxon>
        <taxon>Bacillota</taxon>
        <taxon>Clostridia</taxon>
        <taxon>Lachnospirales</taxon>
        <taxon>Lachnospiraceae</taxon>
        <taxon>Anaerostipes</taxon>
    </lineage>
</organism>
<keyword evidence="13 14" id="KW-0326">Glycosidase</keyword>
<accession>A0A9D2T962</accession>
<evidence type="ECO:0000256" key="13">
    <source>
        <dbReference type="ARBA" id="ARBA00023295"/>
    </source>
</evidence>
<keyword evidence="7" id="KW-0479">Metal-binding</keyword>
<dbReference type="InterPro" id="IPR015797">
    <property type="entry name" value="NUDIX_hydrolase-like_dom_sf"/>
</dbReference>
<evidence type="ECO:0000256" key="11">
    <source>
        <dbReference type="ARBA" id="ARBA00023014"/>
    </source>
</evidence>
<evidence type="ECO:0000256" key="6">
    <source>
        <dbReference type="ARBA" id="ARBA00022485"/>
    </source>
</evidence>
<evidence type="ECO:0000313" key="17">
    <source>
        <dbReference type="Proteomes" id="UP000823904"/>
    </source>
</evidence>
<keyword evidence="8 14" id="KW-0227">DNA damage</keyword>
<protein>
    <recommendedName>
        <fullName evidence="5 14">Adenine DNA glycosylase</fullName>
        <ecNumber evidence="4 14">3.2.2.31</ecNumber>
    </recommendedName>
</protein>
<dbReference type="SMART" id="SM00478">
    <property type="entry name" value="ENDO3c"/>
    <property type="match status" value="1"/>
</dbReference>
<dbReference type="GO" id="GO:0032357">
    <property type="term" value="F:oxidized purine DNA binding"/>
    <property type="evidence" value="ECO:0007669"/>
    <property type="project" value="TreeGrafter"/>
</dbReference>
<evidence type="ECO:0000256" key="10">
    <source>
        <dbReference type="ARBA" id="ARBA00023004"/>
    </source>
</evidence>
<comment type="catalytic activity">
    <reaction evidence="1 14">
        <text>Hydrolyzes free adenine bases from 7,8-dihydro-8-oxoguanine:adenine mismatched double-stranded DNA, leaving an apurinic site.</text>
        <dbReference type="EC" id="3.2.2.31"/>
    </reaction>
</comment>
<dbReference type="PANTHER" id="PTHR42944">
    <property type="entry name" value="ADENINE DNA GLYCOSYLASE"/>
    <property type="match status" value="1"/>
</dbReference>
<dbReference type="GO" id="GO:0006284">
    <property type="term" value="P:base-excision repair"/>
    <property type="evidence" value="ECO:0007669"/>
    <property type="project" value="UniProtKB-UniRule"/>
</dbReference>
<dbReference type="Pfam" id="PF00633">
    <property type="entry name" value="HHH"/>
    <property type="match status" value="1"/>
</dbReference>
<dbReference type="GO" id="GO:0034039">
    <property type="term" value="F:8-oxo-7,8-dihydroguanine DNA N-glycosylase activity"/>
    <property type="evidence" value="ECO:0007669"/>
    <property type="project" value="TreeGrafter"/>
</dbReference>
<evidence type="ECO:0000256" key="2">
    <source>
        <dbReference type="ARBA" id="ARBA00002933"/>
    </source>
</evidence>
<dbReference type="PANTHER" id="PTHR42944:SF1">
    <property type="entry name" value="ADENINE DNA GLYCOSYLASE"/>
    <property type="match status" value="1"/>
</dbReference>
<proteinExistence type="inferred from homology"/>
<dbReference type="InterPro" id="IPR005760">
    <property type="entry name" value="A/G_AdeGlyc_MutY"/>
</dbReference>
<keyword evidence="12" id="KW-0234">DNA repair</keyword>
<keyword evidence="6" id="KW-0004">4Fe-4S</keyword>
<dbReference type="Gene3D" id="1.10.1670.10">
    <property type="entry name" value="Helix-hairpin-Helix base-excision DNA repair enzymes (C-terminal)"/>
    <property type="match status" value="1"/>
</dbReference>
<evidence type="ECO:0000256" key="7">
    <source>
        <dbReference type="ARBA" id="ARBA00022723"/>
    </source>
</evidence>
<dbReference type="InterPro" id="IPR011257">
    <property type="entry name" value="DNA_glycosylase"/>
</dbReference>
<keyword evidence="9" id="KW-0378">Hydrolase</keyword>
<evidence type="ECO:0000256" key="8">
    <source>
        <dbReference type="ARBA" id="ARBA00022763"/>
    </source>
</evidence>
<comment type="similarity">
    <text evidence="3 14">Belongs to the Nth/MutY family.</text>
</comment>
<evidence type="ECO:0000256" key="12">
    <source>
        <dbReference type="ARBA" id="ARBA00023204"/>
    </source>
</evidence>
<dbReference type="InterPro" id="IPR023170">
    <property type="entry name" value="HhH_base_excis_C"/>
</dbReference>
<dbReference type="GO" id="GO:0046872">
    <property type="term" value="F:metal ion binding"/>
    <property type="evidence" value="ECO:0007669"/>
    <property type="project" value="UniProtKB-UniRule"/>
</dbReference>
<keyword evidence="11" id="KW-0411">Iron-sulfur</keyword>
<comment type="function">
    <text evidence="2">Adenine glycosylase active on G-A mispairs. MutY also corrects error-prone DNA synthesis past GO lesions which are due to the oxidatively damaged form of guanine: 7,8-dihydro-8-oxoguanine (8-oxo-dGTP).</text>
</comment>
<evidence type="ECO:0000256" key="1">
    <source>
        <dbReference type="ARBA" id="ARBA00000843"/>
    </source>
</evidence>
<comment type="caution">
    <text evidence="16">The sequence shown here is derived from an EMBL/GenBank/DDBJ whole genome shotgun (WGS) entry which is preliminary data.</text>
</comment>
<dbReference type="CDD" id="cd03431">
    <property type="entry name" value="NUDIX_DNA_Glycosylase_C-MutY"/>
    <property type="match status" value="1"/>
</dbReference>
<dbReference type="InterPro" id="IPR003265">
    <property type="entry name" value="HhH-GPD_domain"/>
</dbReference>
<dbReference type="Gene3D" id="1.10.340.30">
    <property type="entry name" value="Hypothetical protein, domain 2"/>
    <property type="match status" value="1"/>
</dbReference>
<evidence type="ECO:0000256" key="5">
    <source>
        <dbReference type="ARBA" id="ARBA00022023"/>
    </source>
</evidence>
<dbReference type="GO" id="GO:0051539">
    <property type="term" value="F:4 iron, 4 sulfur cluster binding"/>
    <property type="evidence" value="ECO:0007669"/>
    <property type="project" value="UniProtKB-UniRule"/>
</dbReference>
<dbReference type="SUPFAM" id="SSF55811">
    <property type="entry name" value="Nudix"/>
    <property type="match status" value="1"/>
</dbReference>
<reference evidence="16" key="1">
    <citation type="journal article" date="2021" name="PeerJ">
        <title>Extensive microbial diversity within the chicken gut microbiome revealed by metagenomics and culture.</title>
        <authorList>
            <person name="Gilroy R."/>
            <person name="Ravi A."/>
            <person name="Getino M."/>
            <person name="Pursley I."/>
            <person name="Horton D.L."/>
            <person name="Alikhan N.F."/>
            <person name="Baker D."/>
            <person name="Gharbi K."/>
            <person name="Hall N."/>
            <person name="Watson M."/>
            <person name="Adriaenssens E.M."/>
            <person name="Foster-Nyarko E."/>
            <person name="Jarju S."/>
            <person name="Secka A."/>
            <person name="Antonio M."/>
            <person name="Oren A."/>
            <person name="Chaudhuri R.R."/>
            <person name="La Ragione R."/>
            <person name="Hildebrand F."/>
            <person name="Pallen M.J."/>
        </authorList>
    </citation>
    <scope>NUCLEOTIDE SEQUENCE</scope>
    <source>
        <strain evidence="16">ChiSjej3B21-8574</strain>
    </source>
</reference>
<dbReference type="EMBL" id="DWWD01000049">
    <property type="protein sequence ID" value="HJC51688.1"/>
    <property type="molecule type" value="Genomic_DNA"/>
</dbReference>
<dbReference type="GO" id="GO:0006298">
    <property type="term" value="P:mismatch repair"/>
    <property type="evidence" value="ECO:0007669"/>
    <property type="project" value="TreeGrafter"/>
</dbReference>